<dbReference type="GO" id="GO:0003676">
    <property type="term" value="F:nucleic acid binding"/>
    <property type="evidence" value="ECO:0007669"/>
    <property type="project" value="InterPro"/>
</dbReference>
<dbReference type="Proteomes" id="UP000003671">
    <property type="component" value="Unassembled WGS sequence"/>
</dbReference>
<dbReference type="InterPro" id="IPR003509">
    <property type="entry name" value="UPF0102_YraN-like"/>
</dbReference>
<comment type="caution">
    <text evidence="3">The sequence shown here is derived from an EMBL/GenBank/DDBJ whole genome shotgun (WGS) entry which is preliminary data.</text>
</comment>
<proteinExistence type="inferred from homology"/>
<dbReference type="eggNOG" id="COG0792">
    <property type="taxonomic scope" value="Bacteria"/>
</dbReference>
<dbReference type="HAMAP" id="MF_00048">
    <property type="entry name" value="UPF0102"/>
    <property type="match status" value="1"/>
</dbReference>
<dbReference type="EMBL" id="ABWK02000001">
    <property type="protein sequence ID" value="EEX70131.1"/>
    <property type="molecule type" value="Genomic_DNA"/>
</dbReference>
<dbReference type="PANTHER" id="PTHR34039">
    <property type="entry name" value="UPF0102 PROTEIN YRAN"/>
    <property type="match status" value="1"/>
</dbReference>
<dbReference type="NCBIfam" id="TIGR00252">
    <property type="entry name" value="YraN family protein"/>
    <property type="match status" value="1"/>
</dbReference>
<dbReference type="Gene3D" id="3.40.1350.10">
    <property type="match status" value="1"/>
</dbReference>
<dbReference type="NCBIfam" id="NF009150">
    <property type="entry name" value="PRK12497.1-3"/>
    <property type="match status" value="1"/>
</dbReference>
<evidence type="ECO:0000313" key="3">
    <source>
        <dbReference type="EMBL" id="EEX70131.1"/>
    </source>
</evidence>
<protein>
    <recommendedName>
        <fullName evidence="2">UPF0102 protein MITSMUL_03269</fullName>
    </recommendedName>
</protein>
<reference evidence="3" key="1">
    <citation type="submission" date="2009-09" db="EMBL/GenBank/DDBJ databases">
        <authorList>
            <person name="Weinstock G."/>
            <person name="Sodergren E."/>
            <person name="Clifton S."/>
            <person name="Fulton L."/>
            <person name="Fulton B."/>
            <person name="Courtney L."/>
            <person name="Fronick C."/>
            <person name="Harrison M."/>
            <person name="Strong C."/>
            <person name="Farmer C."/>
            <person name="Delahaunty K."/>
            <person name="Markovic C."/>
            <person name="Hall O."/>
            <person name="Minx P."/>
            <person name="Tomlinson C."/>
            <person name="Mitreva M."/>
            <person name="Nelson J."/>
            <person name="Hou S."/>
            <person name="Wollam A."/>
            <person name="Pepin K.H."/>
            <person name="Johnson M."/>
            <person name="Bhonagiri V."/>
            <person name="Nash W.E."/>
            <person name="Warren W."/>
            <person name="Chinwalla A."/>
            <person name="Mardis E.R."/>
            <person name="Wilson R.K."/>
        </authorList>
    </citation>
    <scope>NUCLEOTIDE SEQUENCE [LARGE SCALE GENOMIC DNA]</scope>
    <source>
        <strain evidence="3">DSM 20544</strain>
    </source>
</reference>
<dbReference type="HOGENOM" id="CLU_115353_2_1_9"/>
<dbReference type="CDD" id="cd20736">
    <property type="entry name" value="PoNe_Nuclease"/>
    <property type="match status" value="1"/>
</dbReference>
<evidence type="ECO:0000256" key="1">
    <source>
        <dbReference type="ARBA" id="ARBA00006738"/>
    </source>
</evidence>
<dbReference type="InterPro" id="IPR011335">
    <property type="entry name" value="Restrct_endonuc-II-like"/>
</dbReference>
<dbReference type="InterPro" id="IPR011856">
    <property type="entry name" value="tRNA_endonuc-like_dom_sf"/>
</dbReference>
<dbReference type="AlphaFoldDB" id="C9KJR5"/>
<sequence>MIIILAIIGNAERLMDTTTIGRQGEEAAAVFLERAGYEILARNFRTPRGEIDIVASKGRMLAFVEVKTRRTQRFGRPAAAVDYRKQQKIIQSAHWFLRQRHLEGCLCRFDVIEIYRAGERWQIEHLPGAFET</sequence>
<accession>C9KJR5</accession>
<keyword evidence="4" id="KW-1185">Reference proteome</keyword>
<dbReference type="Pfam" id="PF02021">
    <property type="entry name" value="UPF0102"/>
    <property type="match status" value="1"/>
</dbReference>
<dbReference type="PATRIC" id="fig|500635.8.peg.181"/>
<dbReference type="PANTHER" id="PTHR34039:SF1">
    <property type="entry name" value="UPF0102 PROTEIN YRAN"/>
    <property type="match status" value="1"/>
</dbReference>
<comment type="similarity">
    <text evidence="1 2">Belongs to the UPF0102 family.</text>
</comment>
<name>C9KJR5_9FIRM</name>
<dbReference type="NCBIfam" id="NF009154">
    <property type="entry name" value="PRK12497.3-3"/>
    <property type="match status" value="1"/>
</dbReference>
<gene>
    <name evidence="3" type="ORF">MITSMUL_03269</name>
</gene>
<evidence type="ECO:0000313" key="4">
    <source>
        <dbReference type="Proteomes" id="UP000003671"/>
    </source>
</evidence>
<organism evidence="3 4">
    <name type="scientific">Mitsuokella multacida DSM 20544</name>
    <dbReference type="NCBI Taxonomy" id="500635"/>
    <lineage>
        <taxon>Bacteria</taxon>
        <taxon>Bacillati</taxon>
        <taxon>Bacillota</taxon>
        <taxon>Negativicutes</taxon>
        <taxon>Selenomonadales</taxon>
        <taxon>Selenomonadaceae</taxon>
        <taxon>Mitsuokella</taxon>
    </lineage>
</organism>
<dbReference type="SUPFAM" id="SSF52980">
    <property type="entry name" value="Restriction endonuclease-like"/>
    <property type="match status" value="1"/>
</dbReference>
<evidence type="ECO:0000256" key="2">
    <source>
        <dbReference type="HAMAP-Rule" id="MF_00048"/>
    </source>
</evidence>
<dbReference type="STRING" id="500635.MITSMUL_03269"/>